<evidence type="ECO:0000259" key="2">
    <source>
        <dbReference type="PROSITE" id="PS50885"/>
    </source>
</evidence>
<dbReference type="RefSeq" id="WP_261936477.1">
    <property type="nucleotide sequence ID" value="NZ_AP018817.1"/>
</dbReference>
<dbReference type="SMART" id="SM00304">
    <property type="entry name" value="HAMP"/>
    <property type="match status" value="1"/>
</dbReference>
<evidence type="ECO:0000313" key="4">
    <source>
        <dbReference type="EMBL" id="BBF69390.1"/>
    </source>
</evidence>
<dbReference type="PANTHER" id="PTHR46663">
    <property type="entry name" value="DIGUANYLATE CYCLASE DGCT-RELATED"/>
    <property type="match status" value="1"/>
</dbReference>
<dbReference type="PANTHER" id="PTHR46663:SF2">
    <property type="entry name" value="GGDEF DOMAIN-CONTAINING PROTEIN"/>
    <property type="match status" value="1"/>
</dbReference>
<feature type="domain" description="GGDEF" evidence="3">
    <location>
        <begin position="277"/>
        <end position="408"/>
    </location>
</feature>
<accession>A0ABM7G328</accession>
<dbReference type="CDD" id="cd06225">
    <property type="entry name" value="HAMP"/>
    <property type="match status" value="1"/>
</dbReference>
<evidence type="ECO:0000313" key="5">
    <source>
        <dbReference type="Proteomes" id="UP001059971"/>
    </source>
</evidence>
<feature type="transmembrane region" description="Helical" evidence="1">
    <location>
        <begin position="21"/>
        <end position="43"/>
    </location>
</feature>
<dbReference type="PROSITE" id="PS50887">
    <property type="entry name" value="GGDEF"/>
    <property type="match status" value="1"/>
</dbReference>
<feature type="domain" description="HAMP" evidence="2">
    <location>
        <begin position="181"/>
        <end position="234"/>
    </location>
</feature>
<keyword evidence="1" id="KW-0472">Membrane</keyword>
<dbReference type="Pfam" id="PF00672">
    <property type="entry name" value="HAMP"/>
    <property type="match status" value="1"/>
</dbReference>
<dbReference type="InterPro" id="IPR000160">
    <property type="entry name" value="GGDEF_dom"/>
</dbReference>
<reference evidence="4" key="1">
    <citation type="submission" date="2018-07" db="EMBL/GenBank/DDBJ databases">
        <title>Complete genome sequence of Sphingomonas bisphenolicum strain AO1, a bisphenol A degradative bacterium isolated from Japanese farm field.</title>
        <authorList>
            <person name="Murakami M."/>
            <person name="Koh M."/>
            <person name="Koba S."/>
            <person name="Matsumura Y."/>
        </authorList>
    </citation>
    <scope>NUCLEOTIDE SEQUENCE</scope>
    <source>
        <strain evidence="4">AO1</strain>
    </source>
</reference>
<dbReference type="InterPro" id="IPR043128">
    <property type="entry name" value="Rev_trsase/Diguanyl_cyclase"/>
</dbReference>
<feature type="transmembrane region" description="Helical" evidence="1">
    <location>
        <begin position="153"/>
        <end position="175"/>
    </location>
</feature>
<dbReference type="CDD" id="cd01949">
    <property type="entry name" value="GGDEF"/>
    <property type="match status" value="1"/>
</dbReference>
<dbReference type="Gene3D" id="3.30.70.270">
    <property type="match status" value="1"/>
</dbReference>
<protein>
    <submittedName>
        <fullName evidence="4">Diguanylate cyclase</fullName>
    </submittedName>
</protein>
<dbReference type="SUPFAM" id="SSF55073">
    <property type="entry name" value="Nucleotide cyclase"/>
    <property type="match status" value="1"/>
</dbReference>
<dbReference type="SMART" id="SM00267">
    <property type="entry name" value="GGDEF"/>
    <property type="match status" value="1"/>
</dbReference>
<dbReference type="InterPro" id="IPR052163">
    <property type="entry name" value="DGC-Regulatory_Protein"/>
</dbReference>
<keyword evidence="1" id="KW-1133">Transmembrane helix</keyword>
<dbReference type="Gene3D" id="6.10.340.10">
    <property type="match status" value="1"/>
</dbReference>
<dbReference type="Proteomes" id="UP001059971">
    <property type="component" value="Chromosome 1"/>
</dbReference>
<dbReference type="EMBL" id="AP018817">
    <property type="protein sequence ID" value="BBF69390.1"/>
    <property type="molecule type" value="Genomic_DNA"/>
</dbReference>
<name>A0ABM7G328_9SPHN</name>
<organism evidence="4 5">
    <name type="scientific">Sphingomonas bisphenolicum</name>
    <dbReference type="NCBI Taxonomy" id="296544"/>
    <lineage>
        <taxon>Bacteria</taxon>
        <taxon>Pseudomonadati</taxon>
        <taxon>Pseudomonadota</taxon>
        <taxon>Alphaproteobacteria</taxon>
        <taxon>Sphingomonadales</taxon>
        <taxon>Sphingomonadaceae</taxon>
        <taxon>Sphingomonas</taxon>
    </lineage>
</organism>
<dbReference type="Pfam" id="PF17152">
    <property type="entry name" value="CHASE8"/>
    <property type="match status" value="1"/>
</dbReference>
<evidence type="ECO:0000259" key="3">
    <source>
        <dbReference type="PROSITE" id="PS50887"/>
    </source>
</evidence>
<dbReference type="NCBIfam" id="TIGR00254">
    <property type="entry name" value="GGDEF"/>
    <property type="match status" value="1"/>
</dbReference>
<dbReference type="InterPro" id="IPR029787">
    <property type="entry name" value="Nucleotide_cyclase"/>
</dbReference>
<dbReference type="Pfam" id="PF00990">
    <property type="entry name" value="GGDEF"/>
    <property type="match status" value="1"/>
</dbReference>
<keyword evidence="5" id="KW-1185">Reference proteome</keyword>
<evidence type="ECO:0000256" key="1">
    <source>
        <dbReference type="SAM" id="Phobius"/>
    </source>
</evidence>
<proteinExistence type="predicted"/>
<dbReference type="InterPro" id="IPR003660">
    <property type="entry name" value="HAMP_dom"/>
</dbReference>
<sequence>MRASNRSAMPTLRQVLARGHMRLIFVAVLTAAITLMVTGVLVIRGYADRNLALIARTVAYTVEPALVFEDRDAAQRGIVAVAASESVHHVAVRDTRGRTLVEWRRPAEGAMATVERGIADLIAPSPALADIRRGPAVIAQVQIYGGADGLGRFILSGLATALACLVLTLVATWTLSRRLQRDVTEPLGRIADVAHAVRADRQFDRRVPTSDIQEVDQLGRDFNALLDELHDWHKGVVTHNRMLERQATRDVLTGLGNRAMFEQLLPAAVAQSDAQARSFAILYIDVNRFKQVNDTHGHDAGDALLIVIAARLRAVLRPEDEAFRLGGDEFALILAPGLSADQLAAIKARIADGMAQPIMLPNGERVDASLSIGSACYPEDSADARDLLRHADAAMYAAKAGRAIHRDR</sequence>
<dbReference type="PROSITE" id="PS50885">
    <property type="entry name" value="HAMP"/>
    <property type="match status" value="1"/>
</dbReference>
<keyword evidence="1" id="KW-0812">Transmembrane</keyword>
<gene>
    <name evidence="4" type="primary">tpbB</name>
    <name evidence="4" type="ORF">SBA_ch1_15900</name>
</gene>
<dbReference type="InterPro" id="IPR033417">
    <property type="entry name" value="CHASE8"/>
</dbReference>